<accession>A0A1H2MZY1</accession>
<evidence type="ECO:0000313" key="2">
    <source>
        <dbReference type="EMBL" id="SDU98548.1"/>
    </source>
</evidence>
<dbReference type="Gene3D" id="3.30.720.110">
    <property type="match status" value="1"/>
</dbReference>
<dbReference type="PANTHER" id="PTHR34109:SF1">
    <property type="entry name" value="VOC DOMAIN-CONTAINING PROTEIN"/>
    <property type="match status" value="1"/>
</dbReference>
<dbReference type="EMBL" id="LT629802">
    <property type="protein sequence ID" value="SDU98548.1"/>
    <property type="molecule type" value="Genomic_DNA"/>
</dbReference>
<name>A0A1H2MZY1_9PSED</name>
<proteinExistence type="predicted"/>
<dbReference type="Gene3D" id="3.30.720.120">
    <property type="match status" value="1"/>
</dbReference>
<organism evidence="2 3">
    <name type="scientific">Pseudomonas mucidolens</name>
    <dbReference type="NCBI Taxonomy" id="46679"/>
    <lineage>
        <taxon>Bacteria</taxon>
        <taxon>Pseudomonadati</taxon>
        <taxon>Pseudomonadota</taxon>
        <taxon>Gammaproteobacteria</taxon>
        <taxon>Pseudomonadales</taxon>
        <taxon>Pseudomonadaceae</taxon>
        <taxon>Pseudomonas</taxon>
    </lineage>
</organism>
<dbReference type="Proteomes" id="UP000198600">
    <property type="component" value="Chromosome I"/>
</dbReference>
<dbReference type="OrthoDB" id="9795306at2"/>
<dbReference type="CDD" id="cd07246">
    <property type="entry name" value="VOC_like"/>
    <property type="match status" value="1"/>
</dbReference>
<protein>
    <submittedName>
        <fullName evidence="2">PhnB protein</fullName>
    </submittedName>
</protein>
<gene>
    <name evidence="2" type="ORF">SAMN05216202_2687</name>
</gene>
<dbReference type="InterPro" id="IPR029068">
    <property type="entry name" value="Glyas_Bleomycin-R_OHBP_Dase"/>
</dbReference>
<dbReference type="PANTHER" id="PTHR34109">
    <property type="entry name" value="BNAUNNG04460D PROTEIN-RELATED"/>
    <property type="match status" value="1"/>
</dbReference>
<sequence length="157" mass="17227">MSVKPIPEGYHSLTPYLGIDKAAEAIEFYTKAFDAKQIMRLDMPDGKVGHAELRIGDSAIMLASPCDEMAFGSPGQEPVSVGLHLYVNDVDKQYKQAIAAGGTAISEPKDQFYGDRSGTLRDPFGHVWFLATHQEDLTEQEVRQRADALFKPTAPDA</sequence>
<dbReference type="Pfam" id="PF00903">
    <property type="entry name" value="Glyoxalase"/>
    <property type="match status" value="1"/>
</dbReference>
<feature type="domain" description="VOC" evidence="1">
    <location>
        <begin position="9"/>
        <end position="133"/>
    </location>
</feature>
<dbReference type="STRING" id="46679.SAMN05216202_2687"/>
<keyword evidence="3" id="KW-1185">Reference proteome</keyword>
<dbReference type="InterPro" id="IPR037523">
    <property type="entry name" value="VOC_core"/>
</dbReference>
<dbReference type="InterPro" id="IPR004360">
    <property type="entry name" value="Glyas_Fos-R_dOase_dom"/>
</dbReference>
<dbReference type="SUPFAM" id="SSF54593">
    <property type="entry name" value="Glyoxalase/Bleomycin resistance protein/Dihydroxybiphenyl dioxygenase"/>
    <property type="match status" value="1"/>
</dbReference>
<reference evidence="3" key="1">
    <citation type="submission" date="2016-10" db="EMBL/GenBank/DDBJ databases">
        <authorList>
            <person name="Varghese N."/>
            <person name="Submissions S."/>
        </authorList>
    </citation>
    <scope>NUCLEOTIDE SEQUENCE [LARGE SCALE GENOMIC DNA]</scope>
    <source>
        <strain evidence="3">LMG 2223</strain>
    </source>
</reference>
<dbReference type="RefSeq" id="WP_084378256.1">
    <property type="nucleotide sequence ID" value="NZ_LS483433.1"/>
</dbReference>
<evidence type="ECO:0000259" key="1">
    <source>
        <dbReference type="PROSITE" id="PS51819"/>
    </source>
</evidence>
<dbReference type="PROSITE" id="PS51819">
    <property type="entry name" value="VOC"/>
    <property type="match status" value="1"/>
</dbReference>
<evidence type="ECO:0000313" key="3">
    <source>
        <dbReference type="Proteomes" id="UP000198600"/>
    </source>
</evidence>
<dbReference type="AlphaFoldDB" id="A0A1H2MZY1"/>